<dbReference type="PIRSF" id="PIRSF001549">
    <property type="entry name" value="His-tRNA_synth"/>
    <property type="match status" value="1"/>
</dbReference>
<dbReference type="InterPro" id="IPR004517">
    <property type="entry name" value="HisZ"/>
</dbReference>
<keyword evidence="13" id="KW-1185">Reference proteome</keyword>
<comment type="similarity">
    <text evidence="3 9">Belongs to the class-II aminoacyl-tRNA synthetase family. HisZ subfamily.</text>
</comment>
<keyword evidence="6 9" id="KW-0028">Amino-acid biosynthesis</keyword>
<evidence type="ECO:0000256" key="10">
    <source>
        <dbReference type="PIRSR" id="PIRSR001549-1"/>
    </source>
</evidence>
<keyword evidence="5 9" id="KW-0963">Cytoplasm</keyword>
<dbReference type="CDD" id="cd00773">
    <property type="entry name" value="HisRS-like_core"/>
    <property type="match status" value="1"/>
</dbReference>
<feature type="binding site" evidence="10">
    <location>
        <position position="105"/>
    </location>
    <ligand>
        <name>L-histidine</name>
        <dbReference type="ChEBI" id="CHEBI:57595"/>
    </ligand>
</feature>
<dbReference type="HAMAP" id="MF_00125">
    <property type="entry name" value="HisZ"/>
    <property type="match status" value="1"/>
</dbReference>
<dbReference type="InterPro" id="IPR041715">
    <property type="entry name" value="HisRS-like_core"/>
</dbReference>
<dbReference type="GO" id="GO:0000105">
    <property type="term" value="P:L-histidine biosynthetic process"/>
    <property type="evidence" value="ECO:0007669"/>
    <property type="project" value="UniProtKB-UniRule"/>
</dbReference>
<evidence type="ECO:0000256" key="6">
    <source>
        <dbReference type="ARBA" id="ARBA00022605"/>
    </source>
</evidence>
<evidence type="ECO:0000256" key="2">
    <source>
        <dbReference type="ARBA" id="ARBA00004667"/>
    </source>
</evidence>
<organism evidence="12 13">
    <name type="scientific">Virgibacillus indicus</name>
    <dbReference type="NCBI Taxonomy" id="2024554"/>
    <lineage>
        <taxon>Bacteria</taxon>
        <taxon>Bacillati</taxon>
        <taxon>Bacillota</taxon>
        <taxon>Bacilli</taxon>
        <taxon>Bacillales</taxon>
        <taxon>Bacillaceae</taxon>
        <taxon>Virgibacillus</taxon>
    </lineage>
</organism>
<comment type="subunit">
    <text evidence="9">Heteromultimer composed of HisG and HisZ subunits.</text>
</comment>
<dbReference type="SUPFAM" id="SSF55681">
    <property type="entry name" value="Class II aaRS and biotin synthetases"/>
    <property type="match status" value="1"/>
</dbReference>
<reference evidence="12 13" key="1">
    <citation type="submission" date="2017-08" db="EMBL/GenBank/DDBJ databases">
        <title>Virgibacillus indicus sp. nov. and Virgibacillus profoundi sp. nov, two moderately halophilic bacteria isolated from marine sediment by using the Microfluidic Streak Plate.</title>
        <authorList>
            <person name="Xu B."/>
            <person name="Hu B."/>
            <person name="Wang J."/>
            <person name="Zhu Y."/>
            <person name="Huang L."/>
            <person name="Du W."/>
            <person name="Huang Y."/>
        </authorList>
    </citation>
    <scope>NUCLEOTIDE SEQUENCE [LARGE SCALE GENOMIC DNA]</scope>
    <source>
        <strain evidence="12 13">IO3-P2-C2</strain>
    </source>
</reference>
<evidence type="ECO:0000259" key="11">
    <source>
        <dbReference type="Pfam" id="PF13393"/>
    </source>
</evidence>
<evidence type="ECO:0000256" key="9">
    <source>
        <dbReference type="HAMAP-Rule" id="MF_00125"/>
    </source>
</evidence>
<name>A0A265NAY8_9BACI</name>
<dbReference type="InterPro" id="IPR045864">
    <property type="entry name" value="aa-tRNA-synth_II/BPL/LPL"/>
</dbReference>
<feature type="binding site" evidence="10">
    <location>
        <position position="118"/>
    </location>
    <ligand>
        <name>L-histidine</name>
        <dbReference type="ChEBI" id="CHEBI:57595"/>
    </ligand>
</feature>
<comment type="caution">
    <text evidence="12">The sequence shown here is derived from an EMBL/GenBank/DDBJ whole genome shotgun (WGS) entry which is preliminary data.</text>
</comment>
<feature type="binding site" evidence="10">
    <location>
        <position position="122"/>
    </location>
    <ligand>
        <name>L-histidine</name>
        <dbReference type="ChEBI" id="CHEBI:57595"/>
    </ligand>
</feature>
<sequence>MPPYIVDTNNGTSVEDFQIREKLLAKLKKRFTTYGYKQIRTSTFEYYDMYSTVKGTVNKDDMIKVIDSSGKVLVLRPDVTIPITRMAAVSKQDSLRLFYVLDIFRQSIEQADTKENTQAGIEYFGENTSENNAEVLMLAIHTLKDLKLPNFKIEIGHAGFFKALIAEASLSQTEMDQLLALIQSKNIAEIELFLSELSINNDVKRAIQSIPMLYGNPTDVIRQAEEIILNEEMQLLLENLREVYEVLKNYGAEDSIVFNLGLINHMNYYSGIIFQGFADSVGKPVLMGGRYDNLGKQYGAAVPAIGFAFDVDLLLHALTRQEAFPDQAPSADMIIYYEKEKQKNALTTAFRLRSEGYQVLTFLTGTTNTIDSKSAIHYENNQNVLIHNNEKRTFTNFTELYENILQFGKGDM</sequence>
<feature type="domain" description="Class II Histidinyl-tRNA synthetase (HisRS)-like catalytic core" evidence="11">
    <location>
        <begin position="16"/>
        <end position="312"/>
    </location>
</feature>
<dbReference type="OrthoDB" id="9800814at2"/>
<dbReference type="PANTHER" id="PTHR43707:SF6">
    <property type="entry name" value="ATP PHOSPHORIBOSYLTRANSFERASE REGULATORY SUBUNIT"/>
    <property type="match status" value="1"/>
</dbReference>
<dbReference type="AlphaFoldDB" id="A0A265NAY8"/>
<dbReference type="GO" id="GO:0140096">
    <property type="term" value="F:catalytic activity, acting on a protein"/>
    <property type="evidence" value="ECO:0007669"/>
    <property type="project" value="UniProtKB-ARBA"/>
</dbReference>
<evidence type="ECO:0000313" key="12">
    <source>
        <dbReference type="EMBL" id="OZU88997.1"/>
    </source>
</evidence>
<dbReference type="RefSeq" id="WP_094885356.1">
    <property type="nucleotide sequence ID" value="NZ_NPMS01000003.1"/>
</dbReference>
<evidence type="ECO:0000256" key="5">
    <source>
        <dbReference type="ARBA" id="ARBA00022490"/>
    </source>
</evidence>
<dbReference type="InterPro" id="IPR004516">
    <property type="entry name" value="HisRS/HisZ"/>
</dbReference>
<evidence type="ECO:0000256" key="8">
    <source>
        <dbReference type="ARBA" id="ARBA00025246"/>
    </source>
</evidence>
<evidence type="ECO:0000313" key="13">
    <source>
        <dbReference type="Proteomes" id="UP000216498"/>
    </source>
</evidence>
<evidence type="ECO:0000256" key="7">
    <source>
        <dbReference type="ARBA" id="ARBA00023102"/>
    </source>
</evidence>
<dbReference type="GO" id="GO:0016757">
    <property type="term" value="F:glycosyltransferase activity"/>
    <property type="evidence" value="ECO:0007669"/>
    <property type="project" value="UniProtKB-KW"/>
</dbReference>
<dbReference type="GO" id="GO:0005737">
    <property type="term" value="C:cytoplasm"/>
    <property type="evidence" value="ECO:0007669"/>
    <property type="project" value="UniProtKB-SubCell"/>
</dbReference>
<comment type="miscellaneous">
    <text evidence="9">This function is generally fulfilled by the C-terminal part of HisG, which is missing in some bacteria such as this one.</text>
</comment>
<keyword evidence="12" id="KW-0808">Transferase</keyword>
<dbReference type="EMBL" id="NPMS01000003">
    <property type="protein sequence ID" value="OZU88997.1"/>
    <property type="molecule type" value="Genomic_DNA"/>
</dbReference>
<evidence type="ECO:0000256" key="4">
    <source>
        <dbReference type="ARBA" id="ARBA00020397"/>
    </source>
</evidence>
<dbReference type="GO" id="GO:0006427">
    <property type="term" value="P:histidyl-tRNA aminoacylation"/>
    <property type="evidence" value="ECO:0007669"/>
    <property type="project" value="TreeGrafter"/>
</dbReference>
<protein>
    <recommendedName>
        <fullName evidence="4 9">ATP phosphoribosyltransferase regulatory subunit</fullName>
    </recommendedName>
</protein>
<comment type="subcellular location">
    <subcellularLocation>
        <location evidence="1 9">Cytoplasm</location>
    </subcellularLocation>
</comment>
<feature type="binding site" evidence="10">
    <location>
        <begin position="78"/>
        <end position="80"/>
    </location>
    <ligand>
        <name>L-histidine</name>
        <dbReference type="ChEBI" id="CHEBI:57595"/>
    </ligand>
</feature>
<dbReference type="GO" id="GO:0004821">
    <property type="term" value="F:histidine-tRNA ligase activity"/>
    <property type="evidence" value="ECO:0007669"/>
    <property type="project" value="TreeGrafter"/>
</dbReference>
<dbReference type="Proteomes" id="UP000216498">
    <property type="component" value="Unassembled WGS sequence"/>
</dbReference>
<comment type="pathway">
    <text evidence="2 9">Amino-acid biosynthesis; L-histidine biosynthesis; L-histidine from 5-phospho-alpha-D-ribose 1-diphosphate: step 1/9.</text>
</comment>
<feature type="binding site" evidence="10">
    <location>
        <begin position="268"/>
        <end position="269"/>
    </location>
    <ligand>
        <name>L-histidine</name>
        <dbReference type="ChEBI" id="CHEBI:57595"/>
    </ligand>
</feature>
<dbReference type="UniPathway" id="UPA00031">
    <property type="reaction ID" value="UER00006"/>
</dbReference>
<dbReference type="Pfam" id="PF13393">
    <property type="entry name" value="tRNA-synt_His"/>
    <property type="match status" value="1"/>
</dbReference>
<keyword evidence="7 9" id="KW-0368">Histidine biosynthesis</keyword>
<comment type="function">
    <text evidence="8 9">Required for the first step of histidine biosynthesis. May allow the feedback regulation of ATP phosphoribosyltransferase activity by histidine.</text>
</comment>
<dbReference type="PANTHER" id="PTHR43707">
    <property type="entry name" value="HISTIDYL-TRNA SYNTHETASE"/>
    <property type="match status" value="1"/>
</dbReference>
<keyword evidence="12" id="KW-0328">Glycosyltransferase</keyword>
<accession>A0A265NAY8</accession>
<proteinExistence type="inferred from homology"/>
<dbReference type="NCBIfam" id="TIGR00443">
    <property type="entry name" value="hisZ_biosyn_reg"/>
    <property type="match status" value="1"/>
</dbReference>
<evidence type="ECO:0000256" key="1">
    <source>
        <dbReference type="ARBA" id="ARBA00004496"/>
    </source>
</evidence>
<evidence type="ECO:0000256" key="3">
    <source>
        <dbReference type="ARBA" id="ARBA00005539"/>
    </source>
</evidence>
<dbReference type="Gene3D" id="3.30.930.10">
    <property type="entry name" value="Bira Bifunctional Protein, Domain 2"/>
    <property type="match status" value="1"/>
</dbReference>
<gene>
    <name evidence="9 12" type="primary">hisZ</name>
    <name evidence="12" type="ORF">CIL03_08225</name>
</gene>